<organism evidence="1 2">
    <name type="scientific">Colletotrichum scovillei</name>
    <dbReference type="NCBI Taxonomy" id="1209932"/>
    <lineage>
        <taxon>Eukaryota</taxon>
        <taxon>Fungi</taxon>
        <taxon>Dikarya</taxon>
        <taxon>Ascomycota</taxon>
        <taxon>Pezizomycotina</taxon>
        <taxon>Sordariomycetes</taxon>
        <taxon>Hypocreomycetidae</taxon>
        <taxon>Glomerellales</taxon>
        <taxon>Glomerellaceae</taxon>
        <taxon>Colletotrichum</taxon>
        <taxon>Colletotrichum acutatum species complex</taxon>
    </lineage>
</organism>
<reference evidence="1" key="1">
    <citation type="submission" date="2021-05" db="EMBL/GenBank/DDBJ databases">
        <title>Comparative genomics of three Colletotrichum scovillei strains and genetic complementation revealed genes involved fungal growth and virulence on chili pepper.</title>
        <authorList>
            <person name="Hsieh D.-K."/>
            <person name="Chuang S.-C."/>
            <person name="Chen C.-Y."/>
            <person name="Chao Y.-T."/>
            <person name="Lu M.-Y.J."/>
            <person name="Lee M.-H."/>
            <person name="Shih M.-C."/>
        </authorList>
    </citation>
    <scope>NUCLEOTIDE SEQUENCE</scope>
    <source>
        <strain evidence="1">Coll-153</strain>
    </source>
</reference>
<sequence length="92" mass="9972">MSSVISGVKKPCPLPLPRSLAPLTKRKAFPALVCLGGLPLPHSHIPPNFPTPNDASPSSLHNFGGIQWIDLSMGPFQELQTKIPRGVWLNRV</sequence>
<keyword evidence="2" id="KW-1185">Reference proteome</keyword>
<dbReference type="Proteomes" id="UP000699042">
    <property type="component" value="Unassembled WGS sequence"/>
</dbReference>
<evidence type="ECO:0000313" key="1">
    <source>
        <dbReference type="EMBL" id="KAG7054367.1"/>
    </source>
</evidence>
<comment type="caution">
    <text evidence="1">The sequence shown here is derived from an EMBL/GenBank/DDBJ whole genome shotgun (WGS) entry which is preliminary data.</text>
</comment>
<evidence type="ECO:0000313" key="2">
    <source>
        <dbReference type="Proteomes" id="UP000699042"/>
    </source>
</evidence>
<dbReference type="AlphaFoldDB" id="A0A9P7UIA7"/>
<gene>
    <name evidence="1" type="ORF">JMJ77_001434</name>
</gene>
<accession>A0A9P7UIA7</accession>
<name>A0A9P7UIA7_9PEZI</name>
<dbReference type="EMBL" id="JAESDN010000003">
    <property type="protein sequence ID" value="KAG7054367.1"/>
    <property type="molecule type" value="Genomic_DNA"/>
</dbReference>
<proteinExistence type="predicted"/>
<protein>
    <submittedName>
        <fullName evidence="1">Uncharacterized protein</fullName>
    </submittedName>
</protein>